<name>A0A6V1R4I2_HETAK</name>
<gene>
    <name evidence="2" type="ORF">HAKA00212_LOCUS12321</name>
</gene>
<evidence type="ECO:0000256" key="1">
    <source>
        <dbReference type="SAM" id="MobiDB-lite"/>
    </source>
</evidence>
<dbReference type="EMBL" id="HBIU01026726">
    <property type="protein sequence ID" value="CAE0633608.1"/>
    <property type="molecule type" value="Transcribed_RNA"/>
</dbReference>
<evidence type="ECO:0000313" key="2">
    <source>
        <dbReference type="EMBL" id="CAE0633608.1"/>
    </source>
</evidence>
<reference evidence="2" key="1">
    <citation type="submission" date="2021-01" db="EMBL/GenBank/DDBJ databases">
        <authorList>
            <person name="Corre E."/>
            <person name="Pelletier E."/>
            <person name="Niang G."/>
            <person name="Scheremetjew M."/>
            <person name="Finn R."/>
            <person name="Kale V."/>
            <person name="Holt S."/>
            <person name="Cochrane G."/>
            <person name="Meng A."/>
            <person name="Brown T."/>
            <person name="Cohen L."/>
        </authorList>
    </citation>
    <scope>NUCLEOTIDE SEQUENCE</scope>
    <source>
        <strain evidence="2">CCMP3107</strain>
    </source>
</reference>
<feature type="region of interest" description="Disordered" evidence="1">
    <location>
        <begin position="1"/>
        <end position="36"/>
    </location>
</feature>
<sequence length="322" mass="36480">MGNKASSEVNRRAGRQAPLNRFSPPAVTSHGNPQDESEPKVLAYLLPRSTILQSTEMVFPTFPVFDELDDLTPVYNWEEAPSFLFISHSYAAGKVDDRFQTKFRILKLILKKMKQITHIWIDYSCSKDIDHTLASLCDIVHCAQRVILLPLQPGPHGGAPSIAIPHYTGRAWCAVESAICLSRNPSKVRVASVQAAQFTAAETFHLELLSVPAHDNRWGLRALVQEMRALRELVEAKDTLGFLRRYQESRPGDKERLWAFLDAKRFQVFQHAGLRRNSDFFVRTRHAEKGTAYPEPLYDEATQKKLKDGEAASIFCCFMALH</sequence>
<proteinExistence type="predicted"/>
<dbReference type="AlphaFoldDB" id="A0A6V1R4I2"/>
<organism evidence="2">
    <name type="scientific">Heterosigma akashiwo</name>
    <name type="common">Chromophytic alga</name>
    <name type="synonym">Heterosigma carterae</name>
    <dbReference type="NCBI Taxonomy" id="2829"/>
    <lineage>
        <taxon>Eukaryota</taxon>
        <taxon>Sar</taxon>
        <taxon>Stramenopiles</taxon>
        <taxon>Ochrophyta</taxon>
        <taxon>Raphidophyceae</taxon>
        <taxon>Chattonellales</taxon>
        <taxon>Chattonellaceae</taxon>
        <taxon>Heterosigma</taxon>
    </lineage>
</organism>
<protein>
    <submittedName>
        <fullName evidence="2">Uncharacterized protein</fullName>
    </submittedName>
</protein>
<accession>A0A6V1R4I2</accession>